<evidence type="ECO:0000313" key="2">
    <source>
        <dbReference type="RefSeq" id="XP_030761315.1"/>
    </source>
</evidence>
<proteinExistence type="predicted"/>
<dbReference type="AlphaFoldDB" id="A0A6J2YEK1"/>
<gene>
    <name evidence="2" type="primary">LOC115886354</name>
</gene>
<dbReference type="RefSeq" id="XP_030761315.1">
    <property type="nucleotide sequence ID" value="XM_030905455.1"/>
</dbReference>
<evidence type="ECO:0000313" key="1">
    <source>
        <dbReference type="Proteomes" id="UP000504635"/>
    </source>
</evidence>
<dbReference type="KEGG" id="soy:115886354"/>
<sequence>MDFLKNGCKEKSYCQEMNLLKFLGQRLLNDTVIYIIINYLGLIEQNLEYQNERNNSITALNQQQFYSIFGFPGIIGIVDGTQWGIDGEVFRNRKALFSPTFKLLEMLVLKL</sequence>
<dbReference type="GeneID" id="115886354"/>
<name>A0A6J2YEK1_SITOR</name>
<accession>A0A6J2YEK1</accession>
<protein>
    <submittedName>
        <fullName evidence="2">Uncharacterized protein LOC115886354 isoform X1</fullName>
    </submittedName>
</protein>
<keyword evidence="1" id="KW-1185">Reference proteome</keyword>
<organism evidence="1 2">
    <name type="scientific">Sitophilus oryzae</name>
    <name type="common">Rice weevil</name>
    <name type="synonym">Curculio oryzae</name>
    <dbReference type="NCBI Taxonomy" id="7048"/>
    <lineage>
        <taxon>Eukaryota</taxon>
        <taxon>Metazoa</taxon>
        <taxon>Ecdysozoa</taxon>
        <taxon>Arthropoda</taxon>
        <taxon>Hexapoda</taxon>
        <taxon>Insecta</taxon>
        <taxon>Pterygota</taxon>
        <taxon>Neoptera</taxon>
        <taxon>Endopterygota</taxon>
        <taxon>Coleoptera</taxon>
        <taxon>Polyphaga</taxon>
        <taxon>Cucujiformia</taxon>
        <taxon>Curculionidae</taxon>
        <taxon>Dryophthorinae</taxon>
        <taxon>Sitophilus</taxon>
    </lineage>
</organism>
<reference evidence="2" key="1">
    <citation type="submission" date="2025-08" db="UniProtKB">
        <authorList>
            <consortium name="RefSeq"/>
        </authorList>
    </citation>
    <scope>IDENTIFICATION</scope>
    <source>
        <tissue evidence="2">Gonads</tissue>
    </source>
</reference>
<dbReference type="Proteomes" id="UP000504635">
    <property type="component" value="Unplaced"/>
</dbReference>
<dbReference type="InParanoid" id="A0A6J2YEK1"/>